<dbReference type="InterPro" id="IPR001119">
    <property type="entry name" value="SLH_dom"/>
</dbReference>
<dbReference type="EMBL" id="WXEY01000022">
    <property type="protein sequence ID" value="MZP30976.1"/>
    <property type="molecule type" value="Genomic_DNA"/>
</dbReference>
<comment type="caution">
    <text evidence="5">The sequence shown here is derived from an EMBL/GenBank/DDBJ whole genome shotgun (WGS) entry which is preliminary data.</text>
</comment>
<accession>A0A845L5J1</accession>
<dbReference type="InterPro" id="IPR027954">
    <property type="entry name" value="Transcobalamin-like_C"/>
</dbReference>
<dbReference type="Gene3D" id="1.50.10.20">
    <property type="match status" value="2"/>
</dbReference>
<feature type="compositionally biased region" description="Gly residues" evidence="2">
    <location>
        <begin position="635"/>
        <end position="645"/>
    </location>
</feature>
<keyword evidence="6" id="KW-1185">Reference proteome</keyword>
<evidence type="ECO:0000256" key="2">
    <source>
        <dbReference type="SAM" id="MobiDB-lite"/>
    </source>
</evidence>
<feature type="chain" id="PRO_5032283203" evidence="3">
    <location>
        <begin position="37"/>
        <end position="1151"/>
    </location>
</feature>
<dbReference type="InterPro" id="IPR008930">
    <property type="entry name" value="Terpenoid_cyclase/PrenylTrfase"/>
</dbReference>
<dbReference type="AlphaFoldDB" id="A0A845L5J1"/>
<evidence type="ECO:0000313" key="5">
    <source>
        <dbReference type="EMBL" id="MZP30976.1"/>
    </source>
</evidence>
<dbReference type="RefSeq" id="WP_161259494.1">
    <property type="nucleotide sequence ID" value="NZ_WXEY01000022.1"/>
</dbReference>
<gene>
    <name evidence="5" type="ORF">GTO91_14760</name>
</gene>
<feature type="domain" description="SLH" evidence="4">
    <location>
        <begin position="1001"/>
        <end position="1064"/>
    </location>
</feature>
<feature type="region of interest" description="Disordered" evidence="2">
    <location>
        <begin position="1126"/>
        <end position="1151"/>
    </location>
</feature>
<dbReference type="Gene3D" id="2.60.220.30">
    <property type="match status" value="1"/>
</dbReference>
<feature type="region of interest" description="Disordered" evidence="2">
    <location>
        <begin position="625"/>
        <end position="648"/>
    </location>
</feature>
<evidence type="ECO:0000259" key="4">
    <source>
        <dbReference type="PROSITE" id="PS51272"/>
    </source>
</evidence>
<dbReference type="Pfam" id="PF00395">
    <property type="entry name" value="SLH"/>
    <property type="match status" value="2"/>
</dbReference>
<proteinExistence type="predicted"/>
<name>A0A845L5J1_9FIRM</name>
<dbReference type="OrthoDB" id="1947068at2"/>
<keyword evidence="1" id="KW-0677">Repeat</keyword>
<reference evidence="5 6" key="1">
    <citation type="submission" date="2020-01" db="EMBL/GenBank/DDBJ databases">
        <title>Whole-genome sequence of Heliobacterium undosum DSM 13378.</title>
        <authorList>
            <person name="Kyndt J.A."/>
            <person name="Meyer T.E."/>
        </authorList>
    </citation>
    <scope>NUCLEOTIDE SEQUENCE [LARGE SCALE GENOMIC DNA]</scope>
    <source>
        <strain evidence="5 6">DSM 13378</strain>
    </source>
</reference>
<dbReference type="SUPFAM" id="SSF48239">
    <property type="entry name" value="Terpenoid cyclases/Protein prenyltransferases"/>
    <property type="match status" value="2"/>
</dbReference>
<evidence type="ECO:0000256" key="3">
    <source>
        <dbReference type="SAM" id="SignalP"/>
    </source>
</evidence>
<evidence type="ECO:0000313" key="6">
    <source>
        <dbReference type="Proteomes" id="UP000463470"/>
    </source>
</evidence>
<feature type="signal peptide" evidence="3">
    <location>
        <begin position="1"/>
        <end position="36"/>
    </location>
</feature>
<sequence length="1151" mass="121548">MHPFYRANQSSRKTAALVMAFLLLWSFCLPLFTAHAASGDPSVQAGQLAGKAVDFIHNKASSGEPVDGYTAAALIAAKEDLSAAKWTPPYSLSVQKQRIAEADALTIGSELGSKNNLITYLLANQNADGSFGPFANEYGSKVSLEALARLKSDVPAGPLKERVEQAIAKGVAFLRERYVQSVETYSNAGFASFDARFVSALALAGEDLTQAHWLKNGKTLREQAVADAVYAADHPGGKSVTELSKHLTALSQLDPSHAKISVLAEAIRNQKQTVGDSVYFGASLYEDTAVLQALGQCNQMGDVDPAKALSYINRFRAAHSDDWGAPAGFAYGSYSPKEPELTAQVLAALSGFTAGAGISGAIHDIQTYLKSIQHKDTAAIPVSGDSTTATAETLIALKRLGLTYTQYGGDEGEWSKAPRVKPMALSLLAMQALQEQNRANKLADLLLARHTAQAGFSNSIYSDSWAYLALEETGKIAAIKEDARACLLSKQQQNAPNKGAWGESFDGVFYADFLATAQAIRAMKGLPRMDGDAAVQQAITDGLAYLKSKQQADGGFGGVFDDPVVDTAEMIVTMKKLGLNPAELKNSNQQSPVDWMLTKALNDDGSFGGSKNVFGATEALTAYQALGSPPSGSGSSAGGSSGGGTPAQDDAAQVSLAVIGKSGEKLFGPATVTARRDGRWGITALGTLEGAGLSYSEGSGFVTSIAGQANQGMAGWMYKVNDVTPMAPAKDQAVKSGDKVIWWYSVDMNNPGPTWSDVISGKSLASGAQSANTVPSGVTEQNSRFPKALQASDQAIKALERLKKEVASTALAQENPIDALGNDGLALVVSGEFQPLTEAAYQQQQRELADNRVSLQQEVKADQGAVITDAKGEVALAAPAKALSRDMKLTIQETAHPPATEQSAQQAPAGFQFLSSLYRFGPDGTTFAEPVTIALRVALPPLVSPEDVTLAVFDTKAKGWVTVPAVYDAAKGVFLTQLRHFSDYAVLAREMPEALPAMAKVQDSFADLAGFDWAAESIRRLSEVDILRGVAPGRFEPSRTVTRAEFAALLVRSRQLPASGKANFRDVQAGDWFAPIVAAAAEAGIVNGDPDGAFRPNEPDHPGRDGRHVRQIAPVAAGRYGRGALHRSGSDFNLGAPLGRPSGQERPAARI</sequence>
<protein>
    <submittedName>
        <fullName evidence="5">DUF4430 domain-containing protein</fullName>
    </submittedName>
</protein>
<dbReference type="PROSITE" id="PS51272">
    <property type="entry name" value="SLH"/>
    <property type="match status" value="1"/>
</dbReference>
<dbReference type="Proteomes" id="UP000463470">
    <property type="component" value="Unassembled WGS sequence"/>
</dbReference>
<keyword evidence="3" id="KW-0732">Signal</keyword>
<dbReference type="Pfam" id="PF14478">
    <property type="entry name" value="DUF4430"/>
    <property type="match status" value="1"/>
</dbReference>
<evidence type="ECO:0000256" key="1">
    <source>
        <dbReference type="ARBA" id="ARBA00022737"/>
    </source>
</evidence>
<organism evidence="5 6">
    <name type="scientific">Heliomicrobium undosum</name>
    <dbReference type="NCBI Taxonomy" id="121734"/>
    <lineage>
        <taxon>Bacteria</taxon>
        <taxon>Bacillati</taxon>
        <taxon>Bacillota</taxon>
        <taxon>Clostridia</taxon>
        <taxon>Eubacteriales</taxon>
        <taxon>Heliobacteriaceae</taxon>
        <taxon>Heliomicrobium</taxon>
    </lineage>
</organism>